<dbReference type="PANTHER" id="PTHR11819:SF195">
    <property type="entry name" value="SODIUM_GLUCOSE COTRANSPORTER 4"/>
    <property type="match status" value="1"/>
</dbReference>
<evidence type="ECO:0000256" key="6">
    <source>
        <dbReference type="RuleBase" id="RU362091"/>
    </source>
</evidence>
<comment type="caution">
    <text evidence="8">The sequence shown here is derived from an EMBL/GenBank/DDBJ whole genome shotgun (WGS) entry which is preliminary data.</text>
</comment>
<feature type="transmembrane region" description="Helical" evidence="7">
    <location>
        <begin position="12"/>
        <end position="32"/>
    </location>
</feature>
<feature type="transmembrane region" description="Helical" evidence="7">
    <location>
        <begin position="85"/>
        <end position="106"/>
    </location>
</feature>
<reference evidence="8" key="2">
    <citation type="submission" date="2021-04" db="EMBL/GenBank/DDBJ databases">
        <authorList>
            <person name="Gilroy R."/>
        </authorList>
    </citation>
    <scope>NUCLEOTIDE SEQUENCE</scope>
    <source>
        <strain evidence="8">4376</strain>
    </source>
</reference>
<comment type="similarity">
    <text evidence="2 6">Belongs to the sodium:solute symporter (SSF) (TC 2.A.21) family.</text>
</comment>
<feature type="transmembrane region" description="Helical" evidence="7">
    <location>
        <begin position="240"/>
        <end position="260"/>
    </location>
</feature>
<sequence length="551" mass="59324">MHAEGLRLDASWVDYTLVAVYFLFVLGIGWAAKSKVSSSIDFFLSGRSLPAWVTGLAFISANLGAVEIVGMSANGVQYGFETMHYFWIGAIPAMVFLGIVMMPFYYGSKVRSVPEFMRRRFGNGAHLVNAISFAVAQLLIAGINLLLLAKVVNSLLGWPLWVTLVVAAAIVLSYITLGGLSAAIYNEVLQFFIIIAALLPLTIIGLHSVGGWNGLKEKVSNPNHFHTWPGTEISGFDNPVVSAIGLVFGLGFVLSFGYWTTNFVEVQRSMAADSLSAARKTPIIGAFPKMFVPFIVVIPGMIAGATVAPLMDGTAEPNDAMLYLMRDLLPNGLLGVALAGLLAAFMAGMAANISAFNTVFSYDLWQTYVVKDRDDDYYLKVGRIATVGATFIAVFTALLASNFGNVMDYLQTLFGFFNAPLFATFILGMFWKRMTPTAGWVGLVAGTGSAIAYWVIATFGNTDASFFNLPGQGTAFVAASLAFVVDILVSIVVSLVTKPKPDEELVGFVKSVTPKENLTDSAEDGLPWYRRTVPLGVLCLILVLGLNIVFA</sequence>
<evidence type="ECO:0000256" key="2">
    <source>
        <dbReference type="ARBA" id="ARBA00006434"/>
    </source>
</evidence>
<name>A0A9D1RY12_9CORY</name>
<protein>
    <submittedName>
        <fullName evidence="8">Sodium:solute symporter family protein</fullName>
    </submittedName>
</protein>
<organism evidence="8 9">
    <name type="scientific">Candidatus Corynebacterium gallistercoris</name>
    <dbReference type="NCBI Taxonomy" id="2838530"/>
    <lineage>
        <taxon>Bacteria</taxon>
        <taxon>Bacillati</taxon>
        <taxon>Actinomycetota</taxon>
        <taxon>Actinomycetes</taxon>
        <taxon>Mycobacteriales</taxon>
        <taxon>Corynebacteriaceae</taxon>
        <taxon>Corynebacterium</taxon>
    </lineage>
</organism>
<feature type="transmembrane region" description="Helical" evidence="7">
    <location>
        <begin position="409"/>
        <end position="431"/>
    </location>
</feature>
<feature type="transmembrane region" description="Helical" evidence="7">
    <location>
        <begin position="476"/>
        <end position="496"/>
    </location>
</feature>
<dbReference type="Gene3D" id="1.20.1730.10">
    <property type="entry name" value="Sodium/glucose cotransporter"/>
    <property type="match status" value="1"/>
</dbReference>
<evidence type="ECO:0000256" key="3">
    <source>
        <dbReference type="ARBA" id="ARBA00022692"/>
    </source>
</evidence>
<dbReference type="Pfam" id="PF00474">
    <property type="entry name" value="SSF"/>
    <property type="match status" value="1"/>
</dbReference>
<feature type="transmembrane region" description="Helical" evidence="7">
    <location>
        <begin position="52"/>
        <end position="73"/>
    </location>
</feature>
<feature type="transmembrane region" description="Helical" evidence="7">
    <location>
        <begin position="189"/>
        <end position="209"/>
    </location>
</feature>
<feature type="transmembrane region" description="Helical" evidence="7">
    <location>
        <begin position="532"/>
        <end position="550"/>
    </location>
</feature>
<dbReference type="GO" id="GO:0005886">
    <property type="term" value="C:plasma membrane"/>
    <property type="evidence" value="ECO:0007669"/>
    <property type="project" value="TreeGrafter"/>
</dbReference>
<keyword evidence="3 7" id="KW-0812">Transmembrane</keyword>
<reference evidence="8" key="1">
    <citation type="journal article" date="2021" name="PeerJ">
        <title>Extensive microbial diversity within the chicken gut microbiome revealed by metagenomics and culture.</title>
        <authorList>
            <person name="Gilroy R."/>
            <person name="Ravi A."/>
            <person name="Getino M."/>
            <person name="Pursley I."/>
            <person name="Horton D.L."/>
            <person name="Alikhan N.F."/>
            <person name="Baker D."/>
            <person name="Gharbi K."/>
            <person name="Hall N."/>
            <person name="Watson M."/>
            <person name="Adriaenssens E.M."/>
            <person name="Foster-Nyarko E."/>
            <person name="Jarju S."/>
            <person name="Secka A."/>
            <person name="Antonio M."/>
            <person name="Oren A."/>
            <person name="Chaudhuri R.R."/>
            <person name="La Ragione R."/>
            <person name="Hildebrand F."/>
            <person name="Pallen M.J."/>
        </authorList>
    </citation>
    <scope>NUCLEOTIDE SEQUENCE</scope>
    <source>
        <strain evidence="8">4376</strain>
    </source>
</reference>
<dbReference type="AlphaFoldDB" id="A0A9D1RY12"/>
<dbReference type="NCBIfam" id="TIGR00813">
    <property type="entry name" value="sss"/>
    <property type="match status" value="1"/>
</dbReference>
<feature type="transmembrane region" description="Helical" evidence="7">
    <location>
        <begin position="290"/>
        <end position="311"/>
    </location>
</feature>
<feature type="transmembrane region" description="Helical" evidence="7">
    <location>
        <begin position="438"/>
        <end position="456"/>
    </location>
</feature>
<keyword evidence="4 7" id="KW-1133">Transmembrane helix</keyword>
<dbReference type="EMBL" id="DXFZ01000057">
    <property type="protein sequence ID" value="HIW95814.1"/>
    <property type="molecule type" value="Genomic_DNA"/>
</dbReference>
<dbReference type="PANTHER" id="PTHR11819">
    <property type="entry name" value="SOLUTE CARRIER FAMILY 5"/>
    <property type="match status" value="1"/>
</dbReference>
<comment type="subcellular location">
    <subcellularLocation>
        <location evidence="1">Membrane</location>
        <topology evidence="1">Multi-pass membrane protein</topology>
    </subcellularLocation>
</comment>
<evidence type="ECO:0000256" key="4">
    <source>
        <dbReference type="ARBA" id="ARBA00022989"/>
    </source>
</evidence>
<evidence type="ECO:0000313" key="9">
    <source>
        <dbReference type="Proteomes" id="UP000824189"/>
    </source>
</evidence>
<evidence type="ECO:0000313" key="8">
    <source>
        <dbReference type="EMBL" id="HIW95814.1"/>
    </source>
</evidence>
<dbReference type="GO" id="GO:0005412">
    <property type="term" value="F:D-glucose:sodium symporter activity"/>
    <property type="evidence" value="ECO:0007669"/>
    <property type="project" value="TreeGrafter"/>
</dbReference>
<dbReference type="CDD" id="cd11478">
    <property type="entry name" value="SLC5sbd_u2"/>
    <property type="match status" value="1"/>
</dbReference>
<evidence type="ECO:0000256" key="1">
    <source>
        <dbReference type="ARBA" id="ARBA00004141"/>
    </source>
</evidence>
<keyword evidence="5 7" id="KW-0472">Membrane</keyword>
<dbReference type="InterPro" id="IPR038377">
    <property type="entry name" value="Na/Glc_symporter_sf"/>
</dbReference>
<feature type="transmembrane region" description="Helical" evidence="7">
    <location>
        <begin position="381"/>
        <end position="403"/>
    </location>
</feature>
<feature type="transmembrane region" description="Helical" evidence="7">
    <location>
        <begin position="155"/>
        <end position="177"/>
    </location>
</feature>
<gene>
    <name evidence="8" type="ORF">H9867_04940</name>
</gene>
<feature type="transmembrane region" description="Helical" evidence="7">
    <location>
        <begin position="331"/>
        <end position="360"/>
    </location>
</feature>
<dbReference type="InterPro" id="IPR001734">
    <property type="entry name" value="Na/solute_symporter"/>
</dbReference>
<proteinExistence type="inferred from homology"/>
<dbReference type="PROSITE" id="PS50283">
    <property type="entry name" value="NA_SOLUT_SYMP_3"/>
    <property type="match status" value="1"/>
</dbReference>
<evidence type="ECO:0000256" key="5">
    <source>
        <dbReference type="ARBA" id="ARBA00023136"/>
    </source>
</evidence>
<accession>A0A9D1RY12</accession>
<feature type="transmembrane region" description="Helical" evidence="7">
    <location>
        <begin position="127"/>
        <end position="149"/>
    </location>
</feature>
<dbReference type="Proteomes" id="UP000824189">
    <property type="component" value="Unassembled WGS sequence"/>
</dbReference>
<evidence type="ECO:0000256" key="7">
    <source>
        <dbReference type="SAM" id="Phobius"/>
    </source>
</evidence>